<keyword evidence="1" id="KW-0030">Aminoacyl-tRNA synthetase</keyword>
<dbReference type="Pfam" id="PF20043">
    <property type="entry name" value="DUF6445"/>
    <property type="match status" value="1"/>
</dbReference>
<proteinExistence type="predicted"/>
<name>F4QI86_9CAUL</name>
<reference evidence="2" key="1">
    <citation type="submission" date="2011-03" db="EMBL/GenBank/DDBJ databases">
        <title>Draft genome sequence of Brevundimonas diminuta.</title>
        <authorList>
            <person name="Brown P.J.B."/>
            <person name="Buechlein A."/>
            <person name="Hemmerich C."/>
            <person name="Brun Y.V."/>
        </authorList>
    </citation>
    <scope>NUCLEOTIDE SEQUENCE [LARGE SCALE GENOMIC DNA]</scope>
    <source>
        <strain evidence="2">C19</strain>
    </source>
</reference>
<protein>
    <submittedName>
        <fullName evidence="1">Histidyl-tRNA synthetase, class IIA</fullName>
    </submittedName>
</protein>
<evidence type="ECO:0000313" key="1">
    <source>
        <dbReference type="EMBL" id="EGF91724.1"/>
    </source>
</evidence>
<dbReference type="Proteomes" id="UP000006512">
    <property type="component" value="Unassembled WGS sequence"/>
</dbReference>
<dbReference type="GO" id="GO:0004812">
    <property type="term" value="F:aminoacyl-tRNA ligase activity"/>
    <property type="evidence" value="ECO:0007669"/>
    <property type="project" value="UniProtKB-KW"/>
</dbReference>
<dbReference type="HOGENOM" id="CLU_100937_0_0_5"/>
<organism evidence="1 2">
    <name type="scientific">Asticcacaulis biprosthecium C19</name>
    <dbReference type="NCBI Taxonomy" id="715226"/>
    <lineage>
        <taxon>Bacteria</taxon>
        <taxon>Pseudomonadati</taxon>
        <taxon>Pseudomonadota</taxon>
        <taxon>Alphaproteobacteria</taxon>
        <taxon>Caulobacterales</taxon>
        <taxon>Caulobacteraceae</taxon>
        <taxon>Asticcacaulis</taxon>
    </lineage>
</organism>
<dbReference type="OrthoDB" id="7630206at2"/>
<dbReference type="AlphaFoldDB" id="F4QI86"/>
<gene>
    <name evidence="1" type="ORF">ABI_01540</name>
</gene>
<dbReference type="InterPro" id="IPR045617">
    <property type="entry name" value="DUF6445"/>
</dbReference>
<dbReference type="eggNOG" id="COG0665">
    <property type="taxonomic scope" value="Bacteria"/>
</dbReference>
<evidence type="ECO:0000313" key="2">
    <source>
        <dbReference type="Proteomes" id="UP000006512"/>
    </source>
</evidence>
<dbReference type="RefSeq" id="WP_006270887.1">
    <property type="nucleotide sequence ID" value="NZ_GL883077.1"/>
</dbReference>
<sequence length="242" mass="26911">MKIQVKDIGIEGHRVVIVDDAVPHAEGLVRVAAARVFAPVSGNSYPGLRHDFTPQSDPEWSYITYILKRYGPIMQDTFGFSAFRLASAAFSLMTRRPHEAHPMTRIPHYDEVGEAKYALLHFLTPQPQGGTAFFRHRRTGFERISAERKAAFHEGLRQDLAAYGEPAPGFMAGSNEAYEQTAYFEGRFNRLLIYSGALLHSAQVPSNFTFSANPAKGRLTTNLFLNIPAESQPPQTGADVRT</sequence>
<keyword evidence="2" id="KW-1185">Reference proteome</keyword>
<accession>F4QI86</accession>
<keyword evidence="1" id="KW-0436">Ligase</keyword>
<dbReference type="STRING" id="715226.ABI_01540"/>
<dbReference type="EMBL" id="GL883077">
    <property type="protein sequence ID" value="EGF91724.1"/>
    <property type="molecule type" value="Genomic_DNA"/>
</dbReference>